<evidence type="ECO:0000259" key="12">
    <source>
        <dbReference type="PROSITE" id="PS50893"/>
    </source>
</evidence>
<feature type="transmembrane region" description="Helical" evidence="10">
    <location>
        <begin position="51"/>
        <end position="81"/>
    </location>
</feature>
<dbReference type="InterPro" id="IPR026082">
    <property type="entry name" value="ABCA"/>
</dbReference>
<accession>A0A812XFZ2</accession>
<keyword evidence="3" id="KW-0813">Transport</keyword>
<evidence type="ECO:0000256" key="11">
    <source>
        <dbReference type="SAM" id="SignalP"/>
    </source>
</evidence>
<evidence type="ECO:0000256" key="5">
    <source>
        <dbReference type="ARBA" id="ARBA00022737"/>
    </source>
</evidence>
<comment type="subcellular location">
    <subcellularLocation>
        <location evidence="1">Membrane</location>
        <topology evidence="1">Multi-pass membrane protein</topology>
    </subcellularLocation>
</comment>
<dbReference type="InterPro" id="IPR003593">
    <property type="entry name" value="AAA+_ATPase"/>
</dbReference>
<feature type="transmembrane region" description="Helical" evidence="10">
    <location>
        <begin position="6"/>
        <end position="30"/>
    </location>
</feature>
<dbReference type="Pfam" id="PF11976">
    <property type="entry name" value="Rad60-SLD"/>
    <property type="match status" value="1"/>
</dbReference>
<dbReference type="PROSITE" id="PS50893">
    <property type="entry name" value="ABC_TRANSPORTER_2"/>
    <property type="match status" value="1"/>
</dbReference>
<gene>
    <name evidence="13" type="primary">ABCA3</name>
    <name evidence="13" type="ORF">SNEC2469_LOCUS21212</name>
</gene>
<feature type="transmembrane region" description="Helical" evidence="10">
    <location>
        <begin position="576"/>
        <end position="599"/>
    </location>
</feature>
<dbReference type="GO" id="GO:0016020">
    <property type="term" value="C:membrane"/>
    <property type="evidence" value="ECO:0007669"/>
    <property type="project" value="UniProtKB-SubCell"/>
</dbReference>
<evidence type="ECO:0000313" key="13">
    <source>
        <dbReference type="EMBL" id="CAE7733751.1"/>
    </source>
</evidence>
<dbReference type="InterPro" id="IPR027417">
    <property type="entry name" value="P-loop_NTPase"/>
</dbReference>
<dbReference type="PANTHER" id="PTHR19229:SF36">
    <property type="entry name" value="ATP-BINDING CASSETTE SUB-FAMILY A MEMBER 2"/>
    <property type="match status" value="1"/>
</dbReference>
<dbReference type="InterPro" id="IPR022617">
    <property type="entry name" value="Rad60/SUMO-like_dom"/>
</dbReference>
<keyword evidence="7" id="KW-0067">ATP-binding</keyword>
<dbReference type="Pfam" id="PF00005">
    <property type="entry name" value="ABC_tran"/>
    <property type="match status" value="1"/>
</dbReference>
<keyword evidence="4 10" id="KW-0812">Transmembrane</keyword>
<reference evidence="13" key="1">
    <citation type="submission" date="2021-02" db="EMBL/GenBank/DDBJ databases">
        <authorList>
            <person name="Dougan E. K."/>
            <person name="Rhodes N."/>
            <person name="Thang M."/>
            <person name="Chan C."/>
        </authorList>
    </citation>
    <scope>NUCLEOTIDE SEQUENCE</scope>
</reference>
<feature type="transmembrane region" description="Helical" evidence="10">
    <location>
        <begin position="123"/>
        <end position="139"/>
    </location>
</feature>
<evidence type="ECO:0000256" key="9">
    <source>
        <dbReference type="ARBA" id="ARBA00023136"/>
    </source>
</evidence>
<dbReference type="GO" id="GO:0005524">
    <property type="term" value="F:ATP binding"/>
    <property type="evidence" value="ECO:0007669"/>
    <property type="project" value="UniProtKB-KW"/>
</dbReference>
<evidence type="ECO:0000256" key="3">
    <source>
        <dbReference type="ARBA" id="ARBA00022448"/>
    </source>
</evidence>
<feature type="signal peptide" evidence="11">
    <location>
        <begin position="1"/>
        <end position="20"/>
    </location>
</feature>
<evidence type="ECO:0000256" key="7">
    <source>
        <dbReference type="ARBA" id="ARBA00022840"/>
    </source>
</evidence>
<feature type="transmembrane region" description="Helical" evidence="10">
    <location>
        <begin position="650"/>
        <end position="672"/>
    </location>
</feature>
<evidence type="ECO:0000256" key="4">
    <source>
        <dbReference type="ARBA" id="ARBA00022692"/>
    </source>
</evidence>
<feature type="chain" id="PRO_5032396231" evidence="11">
    <location>
        <begin position="21"/>
        <end position="679"/>
    </location>
</feature>
<comment type="caution">
    <text evidence="13">The sequence shown here is derived from an EMBL/GenBank/DDBJ whole genome shotgun (WGS) entry which is preliminary data.</text>
</comment>
<organism evidence="13 14">
    <name type="scientific">Symbiodinium necroappetens</name>
    <dbReference type="NCBI Taxonomy" id="1628268"/>
    <lineage>
        <taxon>Eukaryota</taxon>
        <taxon>Sar</taxon>
        <taxon>Alveolata</taxon>
        <taxon>Dinophyceae</taxon>
        <taxon>Suessiales</taxon>
        <taxon>Symbiodiniaceae</taxon>
        <taxon>Symbiodinium</taxon>
    </lineage>
</organism>
<dbReference type="PANTHER" id="PTHR19229">
    <property type="entry name" value="ATP-BINDING CASSETTE TRANSPORTER SUBFAMILY A ABCA"/>
    <property type="match status" value="1"/>
</dbReference>
<proteinExistence type="inferred from homology"/>
<sequence>MGAIFMAIMIPLYMGFAVQSALTCAIIEVVNEKESKMKVTQEIYGLTPLMYWVSWAGYFGIVSLVCMVALYCLFTLAAPVVSNSNPLFVLFVMALSYMQQLEFAAIIAVFFNRTQAASSAANFFGFILLLAAVGLQGLLRGAPKILWYLAGLLPSVNVFNGFAGLFWNEALYYCDAEGCTKGLIMRSLFATELCPVATYPDPCPAHIEIFSAGESMILMLVDVVLYAVVAWWLEQVWQGEYGQAKPCFFCFDPAFMCPSRHRRNAGLLQEDGLESGREELAMSIKNMRKVFKGGKVAVDGMDLDIRRGEIFALLGHNGAGKTTCMNCTWATPLNLMNFVLGVVGLIPMTSGSASVSGYDVHTRIEDVRRFFAGLRGISSQLQGAKVMEVLVALGSGDAPQHIQLKVKDQQGSEVQFKIKKTTPLRKLMDAYCSFMVDGERIAADDTAEKLGLEDEVATALLGETPLVFLDEPTSGMDPSSRRQLWQLLLKMRSTGRSIIFTTHYLEEADVLADRFGLGYNLQVAFLPGAPAPEEAEALGSLIRKHVATATLRSPERSDEEEHASKPKCRSNINKHIYVVFWVLGLVLGAAGAAVLVVLVRLVLVHWCAGAVLVLVVLLVLVALLGMGLGLGLGLGPGLVLVLGWWSCSSGVLVLGLVGGPAAAACWCCWCCWRCWCRFW</sequence>
<keyword evidence="8 10" id="KW-1133">Transmembrane helix</keyword>
<evidence type="ECO:0000256" key="1">
    <source>
        <dbReference type="ARBA" id="ARBA00004141"/>
    </source>
</evidence>
<dbReference type="SUPFAM" id="SSF52540">
    <property type="entry name" value="P-loop containing nucleoside triphosphate hydrolases"/>
    <property type="match status" value="1"/>
</dbReference>
<dbReference type="InterPro" id="IPR013525">
    <property type="entry name" value="ABC2_TM"/>
</dbReference>
<dbReference type="OrthoDB" id="442921at2759"/>
<dbReference type="EMBL" id="CAJNJA010037474">
    <property type="protein sequence ID" value="CAE7733751.1"/>
    <property type="molecule type" value="Genomic_DNA"/>
</dbReference>
<dbReference type="InterPro" id="IPR003959">
    <property type="entry name" value="ATPase_AAA_core"/>
</dbReference>
<feature type="transmembrane region" description="Helical" evidence="10">
    <location>
        <begin position="606"/>
        <end position="630"/>
    </location>
</feature>
<comment type="similarity">
    <text evidence="2">Belongs to the ABC transporter superfamily. ABCA family.</text>
</comment>
<dbReference type="GO" id="GO:0016887">
    <property type="term" value="F:ATP hydrolysis activity"/>
    <property type="evidence" value="ECO:0007669"/>
    <property type="project" value="InterPro"/>
</dbReference>
<evidence type="ECO:0000256" key="2">
    <source>
        <dbReference type="ARBA" id="ARBA00008869"/>
    </source>
</evidence>
<evidence type="ECO:0000256" key="6">
    <source>
        <dbReference type="ARBA" id="ARBA00022741"/>
    </source>
</evidence>
<evidence type="ECO:0000313" key="14">
    <source>
        <dbReference type="Proteomes" id="UP000601435"/>
    </source>
</evidence>
<evidence type="ECO:0000256" key="10">
    <source>
        <dbReference type="SAM" id="Phobius"/>
    </source>
</evidence>
<dbReference type="Proteomes" id="UP000601435">
    <property type="component" value="Unassembled WGS sequence"/>
</dbReference>
<keyword evidence="14" id="KW-1185">Reference proteome</keyword>
<feature type="transmembrane region" description="Helical" evidence="10">
    <location>
        <begin position="87"/>
        <end position="111"/>
    </location>
</feature>
<name>A0A812XFZ2_9DINO</name>
<protein>
    <submittedName>
        <fullName evidence="13">ABCA3 protein</fullName>
    </submittedName>
</protein>
<dbReference type="AlphaFoldDB" id="A0A812XFZ2"/>
<keyword evidence="5" id="KW-0677">Repeat</keyword>
<dbReference type="GO" id="GO:0005319">
    <property type="term" value="F:lipid transporter activity"/>
    <property type="evidence" value="ECO:0007669"/>
    <property type="project" value="TreeGrafter"/>
</dbReference>
<keyword evidence="9 10" id="KW-0472">Membrane</keyword>
<feature type="transmembrane region" description="Helical" evidence="10">
    <location>
        <begin position="145"/>
        <end position="167"/>
    </location>
</feature>
<keyword evidence="11" id="KW-0732">Signal</keyword>
<dbReference type="Pfam" id="PF12698">
    <property type="entry name" value="ABC2_membrane_3"/>
    <property type="match status" value="1"/>
</dbReference>
<evidence type="ECO:0000256" key="8">
    <source>
        <dbReference type="ARBA" id="ARBA00022989"/>
    </source>
</evidence>
<dbReference type="InterPro" id="IPR003439">
    <property type="entry name" value="ABC_transporter-like_ATP-bd"/>
</dbReference>
<dbReference type="Pfam" id="PF13304">
    <property type="entry name" value="AAA_21"/>
    <property type="match status" value="1"/>
</dbReference>
<feature type="domain" description="ABC transporter" evidence="12">
    <location>
        <begin position="282"/>
        <end position="545"/>
    </location>
</feature>
<dbReference type="GO" id="GO:0140359">
    <property type="term" value="F:ABC-type transporter activity"/>
    <property type="evidence" value="ECO:0007669"/>
    <property type="project" value="InterPro"/>
</dbReference>
<dbReference type="SMART" id="SM00382">
    <property type="entry name" value="AAA"/>
    <property type="match status" value="1"/>
</dbReference>
<dbReference type="Gene3D" id="3.40.50.300">
    <property type="entry name" value="P-loop containing nucleotide triphosphate hydrolases"/>
    <property type="match status" value="2"/>
</dbReference>
<keyword evidence="6" id="KW-0547">Nucleotide-binding</keyword>
<dbReference type="Gene3D" id="3.10.20.90">
    <property type="entry name" value="Phosphatidylinositol 3-kinase Catalytic Subunit, Chain A, domain 1"/>
    <property type="match status" value="1"/>
</dbReference>